<feature type="transmembrane region" description="Helical" evidence="7">
    <location>
        <begin position="256"/>
        <end position="276"/>
    </location>
</feature>
<evidence type="ECO:0000256" key="5">
    <source>
        <dbReference type="ARBA" id="ARBA00022989"/>
    </source>
</evidence>
<keyword evidence="3" id="KW-1003">Cell membrane</keyword>
<evidence type="ECO:0000256" key="4">
    <source>
        <dbReference type="ARBA" id="ARBA00022692"/>
    </source>
</evidence>
<keyword evidence="2" id="KW-0813">Transport</keyword>
<feature type="transmembrane region" description="Helical" evidence="7">
    <location>
        <begin position="224"/>
        <end position="244"/>
    </location>
</feature>
<proteinExistence type="predicted"/>
<feature type="transmembrane region" description="Helical" evidence="7">
    <location>
        <begin position="288"/>
        <end position="307"/>
    </location>
</feature>
<accession>A0ABT2GHS7</accession>
<dbReference type="Pfam" id="PF03547">
    <property type="entry name" value="Mem_trans"/>
    <property type="match status" value="2"/>
</dbReference>
<keyword evidence="9" id="KW-1185">Reference proteome</keyword>
<evidence type="ECO:0000256" key="3">
    <source>
        <dbReference type="ARBA" id="ARBA00022475"/>
    </source>
</evidence>
<evidence type="ECO:0000256" key="6">
    <source>
        <dbReference type="ARBA" id="ARBA00023136"/>
    </source>
</evidence>
<feature type="transmembrane region" description="Helical" evidence="7">
    <location>
        <begin position="6"/>
        <end position="23"/>
    </location>
</feature>
<evidence type="ECO:0000256" key="7">
    <source>
        <dbReference type="SAM" id="Phobius"/>
    </source>
</evidence>
<feature type="transmembrane region" description="Helical" evidence="7">
    <location>
        <begin position="96"/>
        <end position="119"/>
    </location>
</feature>
<reference evidence="8" key="1">
    <citation type="submission" date="2022-08" db="EMBL/GenBank/DDBJ databases">
        <authorList>
            <person name="Deng Y."/>
            <person name="Han X.-F."/>
            <person name="Zhang Y.-Q."/>
        </authorList>
    </citation>
    <scope>NUCLEOTIDE SEQUENCE</scope>
    <source>
        <strain evidence="8">CPCC 205716</strain>
    </source>
</reference>
<comment type="caution">
    <text evidence="8">The sequence shown here is derived from an EMBL/GenBank/DDBJ whole genome shotgun (WGS) entry which is preliminary data.</text>
</comment>
<feature type="transmembrane region" description="Helical" evidence="7">
    <location>
        <begin position="166"/>
        <end position="182"/>
    </location>
</feature>
<feature type="transmembrane region" description="Helical" evidence="7">
    <location>
        <begin position="61"/>
        <end position="84"/>
    </location>
</feature>
<dbReference type="PANTHER" id="PTHR36838">
    <property type="entry name" value="AUXIN EFFLUX CARRIER FAMILY PROTEIN"/>
    <property type="match status" value="1"/>
</dbReference>
<keyword evidence="5 7" id="KW-1133">Transmembrane helix</keyword>
<dbReference type="EMBL" id="JANTEZ010000006">
    <property type="protein sequence ID" value="MCS5715779.1"/>
    <property type="molecule type" value="Genomic_DNA"/>
</dbReference>
<feature type="transmembrane region" description="Helical" evidence="7">
    <location>
        <begin position="194"/>
        <end position="212"/>
    </location>
</feature>
<feature type="transmembrane region" description="Helical" evidence="7">
    <location>
        <begin position="125"/>
        <end position="145"/>
    </location>
</feature>
<evidence type="ECO:0000256" key="1">
    <source>
        <dbReference type="ARBA" id="ARBA00004141"/>
    </source>
</evidence>
<evidence type="ECO:0000256" key="2">
    <source>
        <dbReference type="ARBA" id="ARBA00022448"/>
    </source>
</evidence>
<dbReference type="InterPro" id="IPR004776">
    <property type="entry name" value="Mem_transp_PIN-like"/>
</dbReference>
<evidence type="ECO:0000313" key="9">
    <source>
        <dbReference type="Proteomes" id="UP001165580"/>
    </source>
</evidence>
<name>A0ABT2GHS7_9MICO</name>
<comment type="subcellular location">
    <subcellularLocation>
        <location evidence="1">Membrane</location>
        <topology evidence="1">Multi-pass membrane protein</topology>
    </subcellularLocation>
</comment>
<gene>
    <name evidence="8" type="ORF">NVV95_14605</name>
</gene>
<feature type="transmembrane region" description="Helical" evidence="7">
    <location>
        <begin position="35"/>
        <end position="55"/>
    </location>
</feature>
<dbReference type="Proteomes" id="UP001165580">
    <property type="component" value="Unassembled WGS sequence"/>
</dbReference>
<dbReference type="PANTHER" id="PTHR36838:SF1">
    <property type="entry name" value="SLR1864 PROTEIN"/>
    <property type="match status" value="1"/>
</dbReference>
<protein>
    <submittedName>
        <fullName evidence="8">AEC family transporter</fullName>
    </submittedName>
</protein>
<keyword evidence="6 7" id="KW-0472">Membrane</keyword>
<organism evidence="8 9">
    <name type="scientific">Herbiconiux gentiana</name>
    <dbReference type="NCBI Taxonomy" id="2970912"/>
    <lineage>
        <taxon>Bacteria</taxon>
        <taxon>Bacillati</taxon>
        <taxon>Actinomycetota</taxon>
        <taxon>Actinomycetes</taxon>
        <taxon>Micrococcales</taxon>
        <taxon>Microbacteriaceae</taxon>
        <taxon>Herbiconiux</taxon>
    </lineage>
</organism>
<evidence type="ECO:0000313" key="8">
    <source>
        <dbReference type="EMBL" id="MCS5715779.1"/>
    </source>
</evidence>
<keyword evidence="4 7" id="KW-0812">Transmembrane</keyword>
<sequence length="308" mass="31837">MGVLGVLTGFGIIGFVIAVGYGVQRLGILPPDARLVLNRIAFFVATPALLFTVLSRSHPSTVFSAPLLVTAISVAVAASVYLLASRIWFRQPVAETAVGMASSGYVNANNIGLPVAIYVLGSAQLVAPLLLLQLIVLAPLTLTVLDIATRGKASVGSILSQPVRNPMIIASLVGLLLALFGVEVPAPVLAPFELIGGAAVPLVLIAFGMSLVGQKPLAPGSGRAAIIVASAVKLVIMPLTAYLLARFAFHLPAHQVFEVVALASLPTAQNIYNFAARYQRGVVMARDTVLVTTIGSVPLLVAVAALLA</sequence>